<accession>A0A3S9XAM1</accession>
<dbReference type="KEGG" id="emo:DM558_01205"/>
<evidence type="ECO:0000313" key="1">
    <source>
        <dbReference type="EMBL" id="AZS49477.1"/>
    </source>
</evidence>
<dbReference type="AlphaFoldDB" id="A0A3S9XAM1"/>
<keyword evidence="2" id="KW-1185">Reference proteome</keyword>
<organism evidence="1 2">
    <name type="scientific">Entomomonas moraniae</name>
    <dbReference type="NCBI Taxonomy" id="2213226"/>
    <lineage>
        <taxon>Bacteria</taxon>
        <taxon>Pseudomonadati</taxon>
        <taxon>Pseudomonadota</taxon>
        <taxon>Gammaproteobacteria</taxon>
        <taxon>Pseudomonadales</taxon>
        <taxon>Pseudomonadaceae</taxon>
        <taxon>Entomomonas</taxon>
    </lineage>
</organism>
<protein>
    <submittedName>
        <fullName evidence="1">Uncharacterized protein</fullName>
    </submittedName>
</protein>
<reference evidence="2" key="1">
    <citation type="submission" date="2018-06" db="EMBL/GenBank/DDBJ databases">
        <title>Complete genome of Pseudomonas insecticola strain QZS01.</title>
        <authorList>
            <person name="Wang J."/>
            <person name="Su Q."/>
        </authorList>
    </citation>
    <scope>NUCLEOTIDE SEQUENCE [LARGE SCALE GENOMIC DNA]</scope>
    <source>
        <strain evidence="2">QZS01</strain>
    </source>
</reference>
<gene>
    <name evidence="1" type="ORF">DM558_01205</name>
</gene>
<dbReference type="Proteomes" id="UP000273143">
    <property type="component" value="Chromosome"/>
</dbReference>
<dbReference type="EMBL" id="CP029822">
    <property type="protein sequence ID" value="AZS49477.1"/>
    <property type="molecule type" value="Genomic_DNA"/>
</dbReference>
<proteinExistence type="predicted"/>
<name>A0A3S9XAM1_9GAMM</name>
<sequence length="177" mass="20513">MTYEIKRSVEGLNPLTQLFIETDFDDAQFIAQHYEVFSISFFDHVLTEKEYVKASLVCYADVKNNPIKKEQFNNIAKQFNTLYNSLYEQASRQAFVALHNFLVPVISFELYQRYIDNALKERPLCCLLFPSLGCFIRTGYDLTHQCFIAKDFALSSKISAQHVKSMVIDVGLNILQR</sequence>
<evidence type="ECO:0000313" key="2">
    <source>
        <dbReference type="Proteomes" id="UP000273143"/>
    </source>
</evidence>